<dbReference type="AlphaFoldDB" id="A0A9Q1K7X3"/>
<accession>A0A9Q1K7X3</accession>
<organism evidence="1 2">
    <name type="scientific">Carnegiea gigantea</name>
    <dbReference type="NCBI Taxonomy" id="171969"/>
    <lineage>
        <taxon>Eukaryota</taxon>
        <taxon>Viridiplantae</taxon>
        <taxon>Streptophyta</taxon>
        <taxon>Embryophyta</taxon>
        <taxon>Tracheophyta</taxon>
        <taxon>Spermatophyta</taxon>
        <taxon>Magnoliopsida</taxon>
        <taxon>eudicotyledons</taxon>
        <taxon>Gunneridae</taxon>
        <taxon>Pentapetalae</taxon>
        <taxon>Caryophyllales</taxon>
        <taxon>Cactineae</taxon>
        <taxon>Cactaceae</taxon>
        <taxon>Cactoideae</taxon>
        <taxon>Echinocereeae</taxon>
        <taxon>Carnegiea</taxon>
    </lineage>
</organism>
<gene>
    <name evidence="1" type="ORF">Cgig2_029984</name>
</gene>
<sequence length="255" mass="27890">MMSDLSNLSVKPQTPCKITPPKTLFVSSYSILSLQPKVLRAPVLALSSSYSSSSSSSPISMTTKEAEELRPSGKKVYNVEFKTMGDCKLGISWYPDFEYDAQGGYGFGTGECDSNGQILVSFDIGKLYIPPLTSGTTKFLGLPLPPPFRIDIEPQVFQGTLNRESGKVELEFKAKFWFSASPIYKSPPLLVETVLTTEESEGQLRKGKGQRMDRDGKCKLVGVATVDPIDDAFMNTFLSLPTECLAILNATISLQ</sequence>
<comment type="caution">
    <text evidence="1">The sequence shown here is derived from an EMBL/GenBank/DDBJ whole genome shotgun (WGS) entry which is preliminary data.</text>
</comment>
<dbReference type="EMBL" id="JAKOGI010000273">
    <property type="protein sequence ID" value="KAJ8438003.1"/>
    <property type="molecule type" value="Genomic_DNA"/>
</dbReference>
<name>A0A9Q1K7X3_9CARY</name>
<dbReference type="OrthoDB" id="2019561at2759"/>
<reference evidence="1" key="1">
    <citation type="submission" date="2022-04" db="EMBL/GenBank/DDBJ databases">
        <title>Carnegiea gigantea Genome sequencing and assembly v2.</title>
        <authorList>
            <person name="Copetti D."/>
            <person name="Sanderson M.J."/>
            <person name="Burquez A."/>
            <person name="Wojciechowski M.F."/>
        </authorList>
    </citation>
    <scope>NUCLEOTIDE SEQUENCE</scope>
    <source>
        <strain evidence="1">SGP5-SGP5p</strain>
        <tissue evidence="1">Aerial part</tissue>
    </source>
</reference>
<proteinExistence type="predicted"/>
<dbReference type="PANTHER" id="PTHR35320:SF1">
    <property type="entry name" value="ATP-DEPENDENT CLP PROTEASE ATP-BINDING SUBUNIT"/>
    <property type="match status" value="1"/>
</dbReference>
<dbReference type="Proteomes" id="UP001153076">
    <property type="component" value="Unassembled WGS sequence"/>
</dbReference>
<dbReference type="PANTHER" id="PTHR35320">
    <property type="entry name" value="ATP-DEPENDENT CLP PROTEASE ATP-BINDING SUBUNIT"/>
    <property type="match status" value="1"/>
</dbReference>
<evidence type="ECO:0000313" key="2">
    <source>
        <dbReference type="Proteomes" id="UP001153076"/>
    </source>
</evidence>
<evidence type="ECO:0000313" key="1">
    <source>
        <dbReference type="EMBL" id="KAJ8438003.1"/>
    </source>
</evidence>
<protein>
    <submittedName>
        <fullName evidence="1">Uncharacterized protein</fullName>
    </submittedName>
</protein>
<keyword evidence="2" id="KW-1185">Reference proteome</keyword>